<accession>A0A0M9DB29</accession>
<feature type="binding site" evidence="6">
    <location>
        <position position="207"/>
    </location>
    <ligand>
        <name>Zn(2+)</name>
        <dbReference type="ChEBI" id="CHEBI:29105"/>
    </ligand>
</feature>
<evidence type="ECO:0000256" key="4">
    <source>
        <dbReference type="ARBA" id="ARBA00022989"/>
    </source>
</evidence>
<dbReference type="PANTHER" id="PTHR20855">
    <property type="entry name" value="ADIPOR/PROGESTIN RECEPTOR-RELATED"/>
    <property type="match status" value="1"/>
</dbReference>
<feature type="transmembrane region" description="Helical" evidence="7">
    <location>
        <begin position="152"/>
        <end position="170"/>
    </location>
</feature>
<feature type="transmembrane region" description="Helical" evidence="7">
    <location>
        <begin position="126"/>
        <end position="145"/>
    </location>
</feature>
<dbReference type="Proteomes" id="UP000037778">
    <property type="component" value="Unassembled WGS sequence"/>
</dbReference>
<feature type="binding site" evidence="6">
    <location>
        <position position="85"/>
    </location>
    <ligand>
        <name>Zn(2+)</name>
        <dbReference type="ChEBI" id="CHEBI:29105"/>
    </ligand>
</feature>
<dbReference type="PANTHER" id="PTHR20855:SF129">
    <property type="entry name" value="HEMOLYSIN-3 HOMOLOG"/>
    <property type="match status" value="1"/>
</dbReference>
<evidence type="ECO:0000256" key="1">
    <source>
        <dbReference type="ARBA" id="ARBA00004127"/>
    </source>
</evidence>
<evidence type="ECO:0000256" key="3">
    <source>
        <dbReference type="ARBA" id="ARBA00022692"/>
    </source>
</evidence>
<dbReference type="AlphaFoldDB" id="A0A0M9DB29"/>
<dbReference type="InterPro" id="IPR005744">
    <property type="entry name" value="Hy-lIII"/>
</dbReference>
<dbReference type="InterPro" id="IPR004254">
    <property type="entry name" value="AdipoR/HlyIII-related"/>
</dbReference>
<keyword evidence="9" id="KW-1185">Reference proteome</keyword>
<dbReference type="GO" id="GO:0140911">
    <property type="term" value="F:pore-forming activity"/>
    <property type="evidence" value="ECO:0007669"/>
    <property type="project" value="InterPro"/>
</dbReference>
<protein>
    <submittedName>
        <fullName evidence="8">Putative membrane protein, hemolysin III related protein</fullName>
    </submittedName>
</protein>
<evidence type="ECO:0000256" key="2">
    <source>
        <dbReference type="ARBA" id="ARBA00008488"/>
    </source>
</evidence>
<keyword evidence="6" id="KW-0862">Zinc</keyword>
<feature type="transmembrane region" description="Helical" evidence="7">
    <location>
        <begin position="31"/>
        <end position="55"/>
    </location>
</feature>
<evidence type="ECO:0000256" key="5">
    <source>
        <dbReference type="ARBA" id="ARBA00023136"/>
    </source>
</evidence>
<keyword evidence="3 7" id="KW-0812">Transmembrane</keyword>
<comment type="caution">
    <text evidence="8">The sequence shown here is derived from an EMBL/GenBank/DDBJ whole genome shotgun (WGS) entry which is preliminary data.</text>
</comment>
<dbReference type="GO" id="GO:0016020">
    <property type="term" value="C:membrane"/>
    <property type="evidence" value="ECO:0007669"/>
    <property type="project" value="InterPro"/>
</dbReference>
<sequence length="229" mass="26084">MNNDLKQKTTDSVKQKFNWIKDKTYYLLNEIFSAITHGIGELLAIIGAIALIIHGVHVGGAMRITSFVIYSITLVVFYIASTMFHSLYFTRVEKLFQIFDHSAIYLLIAGSYTPYCLIAIGGWLGWVILTVIWIMTVLGIIYKALWMGKLKTLSTIIYVVMGWMCLLGIVKLYDYLGIHGFLLLLFGGIAFTVGALIYSFPRIPFGHVIWHIFVMIGTILMYFSIYFYV</sequence>
<gene>
    <name evidence="8" type="ORF">RZ71_02500</name>
</gene>
<keyword evidence="5 7" id="KW-0472">Membrane</keyword>
<organism evidence="8 9">
    <name type="scientific">Apilactobacillus kunkeei</name>
    <dbReference type="NCBI Taxonomy" id="148814"/>
    <lineage>
        <taxon>Bacteria</taxon>
        <taxon>Bacillati</taxon>
        <taxon>Bacillota</taxon>
        <taxon>Bacilli</taxon>
        <taxon>Lactobacillales</taxon>
        <taxon>Lactobacillaceae</taxon>
        <taxon>Apilactobacillus</taxon>
    </lineage>
</organism>
<evidence type="ECO:0000256" key="7">
    <source>
        <dbReference type="SAM" id="Phobius"/>
    </source>
</evidence>
<feature type="transmembrane region" description="Helical" evidence="7">
    <location>
        <begin position="67"/>
        <end position="90"/>
    </location>
</feature>
<dbReference type="RefSeq" id="WP_080998137.1">
    <property type="nucleotide sequence ID" value="NZ_JXCY01000007.1"/>
</dbReference>
<evidence type="ECO:0000313" key="8">
    <source>
        <dbReference type="EMBL" id="KOY75829.1"/>
    </source>
</evidence>
<comment type="similarity">
    <text evidence="2">Belongs to the UPF0073 (Hly-III) family.</text>
</comment>
<dbReference type="NCBIfam" id="TIGR01065">
    <property type="entry name" value="hlyIII"/>
    <property type="match status" value="1"/>
</dbReference>
<keyword evidence="6" id="KW-0479">Metal-binding</keyword>
<feature type="transmembrane region" description="Helical" evidence="7">
    <location>
        <begin position="208"/>
        <end position="228"/>
    </location>
</feature>
<proteinExistence type="inferred from homology"/>
<evidence type="ECO:0000313" key="9">
    <source>
        <dbReference type="Proteomes" id="UP000037778"/>
    </source>
</evidence>
<dbReference type="GO" id="GO:0012505">
    <property type="term" value="C:endomembrane system"/>
    <property type="evidence" value="ECO:0007669"/>
    <property type="project" value="UniProtKB-SubCell"/>
</dbReference>
<comment type="subcellular location">
    <subcellularLocation>
        <location evidence="1">Endomembrane system</location>
        <topology evidence="1">Multi-pass membrane protein</topology>
    </subcellularLocation>
</comment>
<evidence type="ECO:0000256" key="6">
    <source>
        <dbReference type="PIRSR" id="PIRSR604254-1"/>
    </source>
</evidence>
<dbReference type="PATRIC" id="fig|148814.8.peg.1175"/>
<feature type="binding site" evidence="6">
    <location>
        <position position="211"/>
    </location>
    <ligand>
        <name>Zn(2+)</name>
        <dbReference type="ChEBI" id="CHEBI:29105"/>
    </ligand>
</feature>
<name>A0A0M9DB29_9LACO</name>
<feature type="transmembrane region" description="Helical" evidence="7">
    <location>
        <begin position="102"/>
        <end position="120"/>
    </location>
</feature>
<keyword evidence="4 7" id="KW-1133">Transmembrane helix</keyword>
<dbReference type="EMBL" id="JXCY01000007">
    <property type="protein sequence ID" value="KOY75829.1"/>
    <property type="molecule type" value="Genomic_DNA"/>
</dbReference>
<dbReference type="Pfam" id="PF03006">
    <property type="entry name" value="HlyIII"/>
    <property type="match status" value="1"/>
</dbReference>
<dbReference type="GO" id="GO:0046872">
    <property type="term" value="F:metal ion binding"/>
    <property type="evidence" value="ECO:0007669"/>
    <property type="project" value="UniProtKB-KW"/>
</dbReference>
<reference evidence="8 9" key="1">
    <citation type="journal article" date="2015" name="Genome Biol. Evol.">
        <title>Functionally Structured Genomes in Lactobacillus kunkeei Colonizing the Honey Crop and Food Products of Honeybees and Stingless Bees.</title>
        <authorList>
            <person name="Tamarit D."/>
            <person name="Ellegaard K.M."/>
            <person name="Wikander J."/>
            <person name="Olofsson T."/>
            <person name="Vasquez A."/>
            <person name="Andersson S.G."/>
        </authorList>
    </citation>
    <scope>NUCLEOTIDE SEQUENCE [LARGE SCALE GENOMIC DNA]</scope>
    <source>
        <strain evidence="8 9">LAko</strain>
    </source>
</reference>
<feature type="transmembrane region" description="Helical" evidence="7">
    <location>
        <begin position="176"/>
        <end position="201"/>
    </location>
</feature>